<dbReference type="EC" id="2.7.7.7" evidence="26"/>
<evidence type="ECO:0000256" key="18">
    <source>
        <dbReference type="ARBA" id="ARBA00023204"/>
    </source>
</evidence>
<keyword evidence="16" id="KW-0915">Sodium</keyword>
<dbReference type="InterPro" id="IPR043519">
    <property type="entry name" value="NT_sf"/>
</dbReference>
<dbReference type="InterPro" id="IPR002008">
    <property type="entry name" value="DNA_pol_X_beta-like"/>
</dbReference>
<evidence type="ECO:0000256" key="14">
    <source>
        <dbReference type="ARBA" id="ARBA00022843"/>
    </source>
</evidence>
<evidence type="ECO:0000313" key="30">
    <source>
        <dbReference type="Proteomes" id="UP000291343"/>
    </source>
</evidence>
<evidence type="ECO:0000256" key="22">
    <source>
        <dbReference type="ARBA" id="ARBA00044678"/>
    </source>
</evidence>
<accession>A0A482WTW2</accession>
<evidence type="ECO:0000313" key="29">
    <source>
        <dbReference type="EMBL" id="RZF36460.1"/>
    </source>
</evidence>
<dbReference type="InterPro" id="IPR022312">
    <property type="entry name" value="DNA_pol_X"/>
</dbReference>
<dbReference type="Gene3D" id="1.10.150.20">
    <property type="entry name" value="5' to 3' exonuclease, C-terminal subdomain"/>
    <property type="match status" value="1"/>
</dbReference>
<keyword evidence="9 26" id="KW-0548">Nucleotidyltransferase</keyword>
<keyword evidence="30" id="KW-1185">Reference proteome</keyword>
<dbReference type="GO" id="GO:0003677">
    <property type="term" value="F:DNA binding"/>
    <property type="evidence" value="ECO:0007669"/>
    <property type="project" value="UniProtKB-UniRule"/>
</dbReference>
<dbReference type="GO" id="GO:0005737">
    <property type="term" value="C:cytoplasm"/>
    <property type="evidence" value="ECO:0007669"/>
    <property type="project" value="UniProtKB-SubCell"/>
</dbReference>
<keyword evidence="15 26" id="KW-0239">DNA-directed DNA polymerase</keyword>
<feature type="domain" description="Helix-hairpin-helix DNA-binding motif class 1" evidence="27">
    <location>
        <begin position="100"/>
        <end position="119"/>
    </location>
</feature>
<dbReference type="InterPro" id="IPR037160">
    <property type="entry name" value="DNA_Pol_thumb_sf"/>
</dbReference>
<dbReference type="PRINTS" id="PR00869">
    <property type="entry name" value="DNAPOLX"/>
</dbReference>
<dbReference type="STRING" id="195883.A0A482WTW2"/>
<dbReference type="AlphaFoldDB" id="A0A482WTW2"/>
<evidence type="ECO:0000256" key="26">
    <source>
        <dbReference type="RuleBase" id="RU366014"/>
    </source>
</evidence>
<dbReference type="PANTHER" id="PTHR11276">
    <property type="entry name" value="DNA POLYMERASE TYPE-X FAMILY MEMBER"/>
    <property type="match status" value="1"/>
</dbReference>
<organism evidence="29 30">
    <name type="scientific">Laodelphax striatellus</name>
    <name type="common">Small brown planthopper</name>
    <name type="synonym">Delphax striatella</name>
    <dbReference type="NCBI Taxonomy" id="195883"/>
    <lineage>
        <taxon>Eukaryota</taxon>
        <taxon>Metazoa</taxon>
        <taxon>Ecdysozoa</taxon>
        <taxon>Arthropoda</taxon>
        <taxon>Hexapoda</taxon>
        <taxon>Insecta</taxon>
        <taxon>Pterygota</taxon>
        <taxon>Neoptera</taxon>
        <taxon>Paraneoptera</taxon>
        <taxon>Hemiptera</taxon>
        <taxon>Auchenorrhyncha</taxon>
        <taxon>Fulgoroidea</taxon>
        <taxon>Delphacidae</taxon>
        <taxon>Criomorphinae</taxon>
        <taxon>Laodelphax</taxon>
    </lineage>
</organism>
<evidence type="ECO:0000256" key="1">
    <source>
        <dbReference type="ARBA" id="ARBA00001946"/>
    </source>
</evidence>
<dbReference type="Gene3D" id="3.30.210.10">
    <property type="entry name" value="DNA polymerase, thumb domain"/>
    <property type="match status" value="1"/>
</dbReference>
<evidence type="ECO:0000256" key="19">
    <source>
        <dbReference type="ARBA" id="ARBA00023239"/>
    </source>
</evidence>
<dbReference type="GO" id="GO:0046872">
    <property type="term" value="F:metal ion binding"/>
    <property type="evidence" value="ECO:0007669"/>
    <property type="project" value="UniProtKB-UniRule"/>
</dbReference>
<dbReference type="GO" id="GO:0005634">
    <property type="term" value="C:nucleus"/>
    <property type="evidence" value="ECO:0007669"/>
    <property type="project" value="UniProtKB-SubCell"/>
</dbReference>
<comment type="catalytic activity">
    <reaction evidence="24 26">
        <text>DNA(n) + a 2'-deoxyribonucleoside 5'-triphosphate = DNA(n+1) + diphosphate</text>
        <dbReference type="Rhea" id="RHEA:22508"/>
        <dbReference type="Rhea" id="RHEA-COMP:17339"/>
        <dbReference type="Rhea" id="RHEA-COMP:17340"/>
        <dbReference type="ChEBI" id="CHEBI:33019"/>
        <dbReference type="ChEBI" id="CHEBI:61560"/>
        <dbReference type="ChEBI" id="CHEBI:173112"/>
        <dbReference type="EC" id="2.7.7.7"/>
    </reaction>
</comment>
<dbReference type="CDD" id="cd00141">
    <property type="entry name" value="NT_POLXc"/>
    <property type="match status" value="1"/>
</dbReference>
<dbReference type="OrthoDB" id="205514at2759"/>
<keyword evidence="12 26" id="KW-0227">DNA damage</keyword>
<evidence type="ECO:0000256" key="13">
    <source>
        <dbReference type="ARBA" id="ARBA00022842"/>
    </source>
</evidence>
<dbReference type="Gene3D" id="3.30.460.10">
    <property type="entry name" value="Beta Polymerase, domain 2"/>
    <property type="match status" value="1"/>
</dbReference>
<dbReference type="GO" id="GO:0003887">
    <property type="term" value="F:DNA-directed DNA polymerase activity"/>
    <property type="evidence" value="ECO:0007669"/>
    <property type="project" value="UniProtKB-UniRule"/>
</dbReference>
<name>A0A482WTW2_LAOST</name>
<dbReference type="GO" id="GO:0051575">
    <property type="term" value="F:5'-deoxyribose-5-phosphate lyase activity"/>
    <property type="evidence" value="ECO:0007669"/>
    <property type="project" value="RHEA"/>
</dbReference>
<keyword evidence="8 26" id="KW-0808">Transferase</keyword>
<dbReference type="InterPro" id="IPR010996">
    <property type="entry name" value="HHH_MUS81"/>
</dbReference>
<dbReference type="FunFam" id="1.10.150.20:FF:000026">
    <property type="entry name" value="DNA polymerase beta"/>
    <property type="match status" value="1"/>
</dbReference>
<evidence type="ECO:0000256" key="2">
    <source>
        <dbReference type="ARBA" id="ARBA00004123"/>
    </source>
</evidence>
<dbReference type="Pfam" id="PF14792">
    <property type="entry name" value="DNA_pol_B_palm"/>
    <property type="match status" value="1"/>
</dbReference>
<comment type="catalytic activity">
    <reaction evidence="21">
        <text>2'-deoxyribonucleotide-(2'-deoxyribose 5'-phosphate)-2'-deoxyribonucleotide-DNA = a 3'-end 2'-deoxyribonucleotide-(2,3-dehydro-2,3-deoxyribose 5'-phosphate)-DNA + a 5'-end 5'-phospho-2'-deoxyribonucleoside-DNA + H(+)</text>
        <dbReference type="Rhea" id="RHEA:66592"/>
        <dbReference type="Rhea" id="RHEA-COMP:13180"/>
        <dbReference type="Rhea" id="RHEA-COMP:16897"/>
        <dbReference type="Rhea" id="RHEA-COMP:17067"/>
        <dbReference type="ChEBI" id="CHEBI:15378"/>
        <dbReference type="ChEBI" id="CHEBI:136412"/>
        <dbReference type="ChEBI" id="CHEBI:157695"/>
        <dbReference type="ChEBI" id="CHEBI:167181"/>
        <dbReference type="EC" id="4.2.99.18"/>
    </reaction>
</comment>
<dbReference type="SMR" id="A0A482WTW2"/>
<keyword evidence="7" id="KW-0237">DNA synthesis</keyword>
<keyword evidence="18 26" id="KW-0234">DNA repair</keyword>
<keyword evidence="17" id="KW-0238">DNA-binding</keyword>
<dbReference type="Gene3D" id="1.10.150.110">
    <property type="entry name" value="DNA polymerase beta, N-terminal domain-like"/>
    <property type="match status" value="1"/>
</dbReference>
<dbReference type="SUPFAM" id="SSF47802">
    <property type="entry name" value="DNA polymerase beta, N-terminal domain-like"/>
    <property type="match status" value="1"/>
</dbReference>
<dbReference type="InterPro" id="IPR028207">
    <property type="entry name" value="DNA_pol_B_palm_palm"/>
</dbReference>
<comment type="catalytic activity">
    <reaction evidence="22">
        <text>a 5'-end 2'-deoxyribose-2'-deoxyribonucleotide-DNA = (2E,4S)-4-hydroxypenten-2-al-5-phosphate + a 5'-end 5'-phospho-2'-deoxyribonucleoside-DNA + H(+)</text>
        <dbReference type="Rhea" id="RHEA:76255"/>
        <dbReference type="Rhea" id="RHEA-COMP:13180"/>
        <dbReference type="Rhea" id="RHEA-COMP:18657"/>
        <dbReference type="ChEBI" id="CHEBI:15378"/>
        <dbReference type="ChEBI" id="CHEBI:136412"/>
        <dbReference type="ChEBI" id="CHEBI:195194"/>
        <dbReference type="ChEBI" id="CHEBI:195195"/>
    </reaction>
</comment>
<dbReference type="GO" id="GO:0006303">
    <property type="term" value="P:double-strand break repair via nonhomologous end joining"/>
    <property type="evidence" value="ECO:0007669"/>
    <property type="project" value="TreeGrafter"/>
</dbReference>
<evidence type="ECO:0000256" key="20">
    <source>
        <dbReference type="ARBA" id="ARBA00023242"/>
    </source>
</evidence>
<keyword evidence="20 26" id="KW-0539">Nucleus</keyword>
<evidence type="ECO:0000256" key="24">
    <source>
        <dbReference type="ARBA" id="ARBA00049244"/>
    </source>
</evidence>
<dbReference type="Pfam" id="PF10391">
    <property type="entry name" value="DNA_pol_lambd_f"/>
    <property type="match status" value="1"/>
</dbReference>
<keyword evidence="11" id="KW-0479">Metal-binding</keyword>
<dbReference type="InterPro" id="IPR029398">
    <property type="entry name" value="PolB_thumb"/>
</dbReference>
<evidence type="ECO:0000256" key="12">
    <source>
        <dbReference type="ARBA" id="ARBA00022763"/>
    </source>
</evidence>
<dbReference type="InterPro" id="IPR018944">
    <property type="entry name" value="DNA_pol_lambd_fingers_domain"/>
</dbReference>
<keyword evidence="19" id="KW-0456">Lyase</keyword>
<comment type="subcellular location">
    <subcellularLocation>
        <location evidence="3">Cytoplasm</location>
    </subcellularLocation>
    <subcellularLocation>
        <location evidence="2 26">Nucleus</location>
    </subcellularLocation>
</comment>
<reference evidence="29 30" key="1">
    <citation type="journal article" date="2017" name="Gigascience">
        <title>Genome sequence of the small brown planthopper, Laodelphax striatellus.</title>
        <authorList>
            <person name="Zhu J."/>
            <person name="Jiang F."/>
            <person name="Wang X."/>
            <person name="Yang P."/>
            <person name="Bao Y."/>
            <person name="Zhao W."/>
            <person name="Wang W."/>
            <person name="Lu H."/>
            <person name="Wang Q."/>
            <person name="Cui N."/>
            <person name="Li J."/>
            <person name="Chen X."/>
            <person name="Luo L."/>
            <person name="Yu J."/>
            <person name="Kang L."/>
            <person name="Cui F."/>
        </authorList>
    </citation>
    <scope>NUCLEOTIDE SEQUENCE [LARGE SCALE GENOMIC DNA]</scope>
    <source>
        <strain evidence="29">Lst14</strain>
    </source>
</reference>
<evidence type="ECO:0000259" key="27">
    <source>
        <dbReference type="SMART" id="SM00278"/>
    </source>
</evidence>
<dbReference type="FunFam" id="1.10.150.110:FF:000005">
    <property type="entry name" value="DNA polymerase POL4"/>
    <property type="match status" value="1"/>
</dbReference>
<comment type="caution">
    <text evidence="29">The sequence shown here is derived from an EMBL/GenBank/DDBJ whole genome shotgun (WGS) entry which is preliminary data.</text>
</comment>
<evidence type="ECO:0000256" key="11">
    <source>
        <dbReference type="ARBA" id="ARBA00022723"/>
    </source>
</evidence>
<evidence type="ECO:0000256" key="15">
    <source>
        <dbReference type="ARBA" id="ARBA00022932"/>
    </source>
</evidence>
<keyword evidence="5" id="KW-0488">Methylation</keyword>
<feature type="domain" description="Helix-hairpin-helix DNA-binding motif class 1" evidence="27">
    <location>
        <begin position="59"/>
        <end position="78"/>
    </location>
</feature>
<dbReference type="FunFam" id="3.30.210.10:FF:000002">
    <property type="entry name" value="DNA polymerase"/>
    <property type="match status" value="1"/>
</dbReference>
<comment type="function">
    <text evidence="26">DNA polymerase that functions in several pathways of DNA repair. Involved in base excision repair (BER) responsible for repair of lesions that give rise to abasic (AP) sites in DNA. Also contributes to DNA double-strand break repair by non-homologous end joining and homologous recombination. Has both template-dependent and template-independent (terminal transferase) DNA polymerase activities. Has also a 5'-deoxyribose-5-phosphate lyase (dRP lyase) activity.</text>
</comment>
<proteinExistence type="inferred from homology"/>
<keyword evidence="14" id="KW-0832">Ubl conjugation</keyword>
<evidence type="ECO:0000256" key="16">
    <source>
        <dbReference type="ARBA" id="ARBA00023053"/>
    </source>
</evidence>
<dbReference type="Pfam" id="PF14716">
    <property type="entry name" value="HHH_8"/>
    <property type="match status" value="1"/>
</dbReference>
<evidence type="ECO:0000256" key="7">
    <source>
        <dbReference type="ARBA" id="ARBA00022634"/>
    </source>
</evidence>
<evidence type="ECO:0000256" key="25">
    <source>
        <dbReference type="PIRSR" id="PIRSR622312-50"/>
    </source>
</evidence>
<dbReference type="InParanoid" id="A0A482WTW2"/>
<evidence type="ECO:0000256" key="4">
    <source>
        <dbReference type="ARBA" id="ARBA00008323"/>
    </source>
</evidence>
<dbReference type="PROSITE" id="PS00522">
    <property type="entry name" value="DNA_POLYMERASE_X"/>
    <property type="match status" value="1"/>
</dbReference>
<gene>
    <name evidence="29" type="ORF">LSTR_LSTR009556</name>
</gene>
<evidence type="ECO:0000256" key="23">
    <source>
        <dbReference type="ARBA" id="ARBA00045548"/>
    </source>
</evidence>
<feature type="active site" description="Nucleophile; Schiff-base intermediate with DNA; for 5'-dRP lyase activity" evidence="25">
    <location>
        <position position="74"/>
    </location>
</feature>
<comment type="similarity">
    <text evidence="4 26">Belongs to the DNA polymerase type-X family.</text>
</comment>
<feature type="domain" description="DNA-directed DNA polymerase X" evidence="28">
    <location>
        <begin position="12"/>
        <end position="332"/>
    </location>
</feature>
<keyword evidence="6" id="KW-0963">Cytoplasm</keyword>
<dbReference type="PANTHER" id="PTHR11276:SF42">
    <property type="entry name" value="DNA POLYMERASE BETA"/>
    <property type="match status" value="1"/>
</dbReference>
<evidence type="ECO:0000256" key="21">
    <source>
        <dbReference type="ARBA" id="ARBA00044632"/>
    </source>
</evidence>
<dbReference type="SUPFAM" id="SSF81585">
    <property type="entry name" value="PsbU/PolX domain-like"/>
    <property type="match status" value="1"/>
</dbReference>
<keyword evidence="13" id="KW-0460">Magnesium</keyword>
<dbReference type="InterPro" id="IPR002054">
    <property type="entry name" value="DNA-dir_DNA_pol_X"/>
</dbReference>
<dbReference type="InterPro" id="IPR027421">
    <property type="entry name" value="DNA_pol_lamdba_lyase_dom_sf"/>
</dbReference>
<evidence type="ECO:0000256" key="10">
    <source>
        <dbReference type="ARBA" id="ARBA00022705"/>
    </source>
</evidence>
<dbReference type="Pfam" id="PF14791">
    <property type="entry name" value="DNA_pol_B_thumb"/>
    <property type="match status" value="1"/>
</dbReference>
<dbReference type="SMART" id="SM00278">
    <property type="entry name" value="HhH1"/>
    <property type="match status" value="2"/>
</dbReference>
<evidence type="ECO:0000259" key="28">
    <source>
        <dbReference type="SMART" id="SM00483"/>
    </source>
</evidence>
<sequence length="333" mass="37809">MSKRKAPSNEDNLNQDLCEFLIELSNYERNVNRNTFKYNAYRTAASTLASHSTRVTSGKEAQKLDGVGDKIAKKIDEFLSTGTLKKLENIRNDSITDSINLLTRVSGIGPAKAKQLFDSGIRTLDDLHKNQDKLNHHQLIGLKYFDDFEKKIPREEIQEIETIIKESVTQLDPAYLITICGSYRRGKNESGDIDVLVTHPTYVSKGLSTKNSAFLLKQIVHLLEEKKLITDTLSLGAVKFMGVCKFKDDARRLDIRITPFDQYYCAILYFTGSDLFNKKMRAHALQKNFTLNEYTLRFIGCTGVPGNPVKIESEKDIFDCIDFPFKSPSERSV</sequence>
<evidence type="ECO:0000256" key="5">
    <source>
        <dbReference type="ARBA" id="ARBA00022481"/>
    </source>
</evidence>
<dbReference type="InterPro" id="IPR019843">
    <property type="entry name" value="DNA_pol-X_BS"/>
</dbReference>
<dbReference type="InterPro" id="IPR003583">
    <property type="entry name" value="Hlx-hairpin-Hlx_DNA-bd_motif"/>
</dbReference>
<comment type="function">
    <text evidence="23">Repair polymerase that plays a key role in base-excision repair. During this process, the damaged base is excised by specific DNA glycosylases, the DNA backbone is nicked at the abasic site by an apurinic/apyrimidic (AP) endonuclease, and POLB removes 5'-deoxyribose-phosphate from the preincised AP site acting as a 5'-deoxyribose-phosphate lyase (5'-dRP lyase); through its DNA polymerase activity, it adds one nucleotide to the 3' end of the arising single-nucleotide gap. Conducts 'gap-filling' DNA synthesis in a stepwise distributive fashion rather than in a processive fashion as for other DNA polymerases. It is also able to cleave sugar-phosphate bonds 3' to an intact AP site, acting as an AP lyase.</text>
</comment>
<dbReference type="PRINTS" id="PR00870">
    <property type="entry name" value="DNAPOLXBETA"/>
</dbReference>
<evidence type="ECO:0000256" key="17">
    <source>
        <dbReference type="ARBA" id="ARBA00023125"/>
    </source>
</evidence>
<comment type="cofactor">
    <cofactor evidence="1">
        <name>Mg(2+)</name>
        <dbReference type="ChEBI" id="CHEBI:18420"/>
    </cofactor>
</comment>
<evidence type="ECO:0000256" key="9">
    <source>
        <dbReference type="ARBA" id="ARBA00022695"/>
    </source>
</evidence>
<dbReference type="EMBL" id="QKKF02026398">
    <property type="protein sequence ID" value="RZF36460.1"/>
    <property type="molecule type" value="Genomic_DNA"/>
</dbReference>
<protein>
    <recommendedName>
        <fullName evidence="26">DNA polymerase</fullName>
        <ecNumber evidence="26">2.7.7.7</ecNumber>
    </recommendedName>
</protein>
<evidence type="ECO:0000256" key="6">
    <source>
        <dbReference type="ARBA" id="ARBA00022490"/>
    </source>
</evidence>
<dbReference type="SUPFAM" id="SSF81301">
    <property type="entry name" value="Nucleotidyltransferase"/>
    <property type="match status" value="1"/>
</dbReference>
<keyword evidence="10" id="KW-0235">DNA replication</keyword>
<dbReference type="GO" id="GO:0006284">
    <property type="term" value="P:base-excision repair"/>
    <property type="evidence" value="ECO:0007669"/>
    <property type="project" value="TreeGrafter"/>
</dbReference>
<evidence type="ECO:0000256" key="8">
    <source>
        <dbReference type="ARBA" id="ARBA00022679"/>
    </source>
</evidence>
<dbReference type="Proteomes" id="UP000291343">
    <property type="component" value="Unassembled WGS sequence"/>
</dbReference>
<dbReference type="SMART" id="SM00483">
    <property type="entry name" value="POLXc"/>
    <property type="match status" value="1"/>
</dbReference>
<dbReference type="GO" id="GO:0140078">
    <property type="term" value="F:class I DNA-(apurinic or apyrimidinic site) endonuclease activity"/>
    <property type="evidence" value="ECO:0007669"/>
    <property type="project" value="UniProtKB-EC"/>
</dbReference>
<evidence type="ECO:0000256" key="3">
    <source>
        <dbReference type="ARBA" id="ARBA00004496"/>
    </source>
</evidence>